<comment type="caution">
    <text evidence="1">The sequence shown here is derived from an EMBL/GenBank/DDBJ whole genome shotgun (WGS) entry which is preliminary data.</text>
</comment>
<dbReference type="EMBL" id="JAKWFO010000001">
    <property type="protein sequence ID" value="KAI9639908.1"/>
    <property type="molecule type" value="Genomic_DNA"/>
</dbReference>
<organism evidence="1 2">
    <name type="scientific">Dioszegia hungarica</name>
    <dbReference type="NCBI Taxonomy" id="4972"/>
    <lineage>
        <taxon>Eukaryota</taxon>
        <taxon>Fungi</taxon>
        <taxon>Dikarya</taxon>
        <taxon>Basidiomycota</taxon>
        <taxon>Agaricomycotina</taxon>
        <taxon>Tremellomycetes</taxon>
        <taxon>Tremellales</taxon>
        <taxon>Bulleribasidiaceae</taxon>
        <taxon>Dioszegia</taxon>
    </lineage>
</organism>
<name>A0AA38HE00_9TREE</name>
<protein>
    <submittedName>
        <fullName evidence="1">Uncharacterized protein</fullName>
    </submittedName>
</protein>
<gene>
    <name evidence="1" type="ORF">MKK02DRAFT_29877</name>
</gene>
<sequence length="357" mass="39394">MNAHPNQLAADEERVASCVIHDYAQFRALSSSGSTAVYLNPRLYIADGIPDAVPQLLCRYQCSEESRDRFETGLRKNLARALRRSREKSDRMTVEPTVALSGEEDIYKRLAGLSLTAKDLAMYYRKMGWEASRLEPVRFGAHTDEWTHDLDGPSETMASGYPVLREFYVRDEERPMCVLDDEAGRPLYTSVIEVSRSGNRRGHGARVQGPSMEWNTIEGLLRSSDGRTCLICEPQARLEAAIRAISTPSTTSTGVACAQHSGLEGSETNDLLSLPPQLFPSALSALTDGYGHSCARQLQLLREDADAIASVEGYSVKRTALPSLNLHHLIPADARRQLDSGLVFTDLDTVQSAYVSN</sequence>
<evidence type="ECO:0000313" key="1">
    <source>
        <dbReference type="EMBL" id="KAI9639908.1"/>
    </source>
</evidence>
<reference evidence="1" key="1">
    <citation type="journal article" date="2022" name="G3 (Bethesda)">
        <title>High quality genome of the basidiomycete yeast Dioszegia hungarica PDD-24b-2 isolated from cloud water.</title>
        <authorList>
            <person name="Jarrige D."/>
            <person name="Haridas S."/>
            <person name="Bleykasten-Grosshans C."/>
            <person name="Joly M."/>
            <person name="Nadalig T."/>
            <person name="Sancelme M."/>
            <person name="Vuilleumier S."/>
            <person name="Grigoriev I.V."/>
            <person name="Amato P."/>
            <person name="Bringel F."/>
        </authorList>
    </citation>
    <scope>NUCLEOTIDE SEQUENCE</scope>
    <source>
        <strain evidence="1">PDD-24b-2</strain>
    </source>
</reference>
<dbReference type="AlphaFoldDB" id="A0AA38HE00"/>
<proteinExistence type="predicted"/>
<evidence type="ECO:0000313" key="2">
    <source>
        <dbReference type="Proteomes" id="UP001164286"/>
    </source>
</evidence>
<accession>A0AA38HE00</accession>
<dbReference type="Proteomes" id="UP001164286">
    <property type="component" value="Unassembled WGS sequence"/>
</dbReference>
<keyword evidence="2" id="KW-1185">Reference proteome</keyword>
<dbReference type="RefSeq" id="XP_052949685.1">
    <property type="nucleotide sequence ID" value="XM_053087933.1"/>
</dbReference>
<dbReference type="GeneID" id="77727138"/>